<sequence>TVEVKGVQLDNCWVVPHNLYLCKKFNCHINIEICSSIWAVKYLFKYIYKRHDHATIIISNKENLNAGSNKPEIVNEIQQYLDARYVSALKSFWRIMHYKMHNEASDVIKLSIHLPNQHLITFSDNEALDIVLQRANNQQTTLTA</sequence>
<name>A0A9N9KGJ2_9GLOM</name>
<proteinExistence type="predicted"/>
<dbReference type="PANTHER" id="PTHR10492:SF57">
    <property type="entry name" value="ATP-DEPENDENT DNA HELICASE"/>
    <property type="match status" value="1"/>
</dbReference>
<gene>
    <name evidence="1" type="ORF">CPELLU_LOCUS20553</name>
</gene>
<protein>
    <submittedName>
        <fullName evidence="1">820_t:CDS:1</fullName>
    </submittedName>
</protein>
<dbReference type="EMBL" id="CAJVQA010063153">
    <property type="protein sequence ID" value="CAG8829970.1"/>
    <property type="molecule type" value="Genomic_DNA"/>
</dbReference>
<dbReference type="PANTHER" id="PTHR10492">
    <property type="match status" value="1"/>
</dbReference>
<comment type="caution">
    <text evidence="1">The sequence shown here is derived from an EMBL/GenBank/DDBJ whole genome shotgun (WGS) entry which is preliminary data.</text>
</comment>
<dbReference type="Proteomes" id="UP000789759">
    <property type="component" value="Unassembled WGS sequence"/>
</dbReference>
<dbReference type="AlphaFoldDB" id="A0A9N9KGJ2"/>
<evidence type="ECO:0000313" key="1">
    <source>
        <dbReference type="EMBL" id="CAG8829970.1"/>
    </source>
</evidence>
<feature type="non-terminal residue" evidence="1">
    <location>
        <position position="1"/>
    </location>
</feature>
<evidence type="ECO:0000313" key="2">
    <source>
        <dbReference type="Proteomes" id="UP000789759"/>
    </source>
</evidence>
<dbReference type="OrthoDB" id="2445044at2759"/>
<organism evidence="1 2">
    <name type="scientific">Cetraspora pellucida</name>
    <dbReference type="NCBI Taxonomy" id="1433469"/>
    <lineage>
        <taxon>Eukaryota</taxon>
        <taxon>Fungi</taxon>
        <taxon>Fungi incertae sedis</taxon>
        <taxon>Mucoromycota</taxon>
        <taxon>Glomeromycotina</taxon>
        <taxon>Glomeromycetes</taxon>
        <taxon>Diversisporales</taxon>
        <taxon>Gigasporaceae</taxon>
        <taxon>Cetraspora</taxon>
    </lineage>
</organism>
<accession>A0A9N9KGJ2</accession>
<reference evidence="1" key="1">
    <citation type="submission" date="2021-06" db="EMBL/GenBank/DDBJ databases">
        <authorList>
            <person name="Kallberg Y."/>
            <person name="Tangrot J."/>
            <person name="Rosling A."/>
        </authorList>
    </citation>
    <scope>NUCLEOTIDE SEQUENCE</scope>
    <source>
        <strain evidence="1">FL966</strain>
    </source>
</reference>
<keyword evidence="2" id="KW-1185">Reference proteome</keyword>